<dbReference type="EMBL" id="VULT01000001">
    <property type="protein sequence ID" value="MSS16168.1"/>
    <property type="molecule type" value="Genomic_DNA"/>
</dbReference>
<gene>
    <name evidence="2" type="ORF">FYJ29_00035</name>
</gene>
<dbReference type="Gene3D" id="3.40.50.620">
    <property type="entry name" value="HUPs"/>
    <property type="match status" value="1"/>
</dbReference>
<evidence type="ECO:0000313" key="2">
    <source>
        <dbReference type="EMBL" id="MSS16168.1"/>
    </source>
</evidence>
<feature type="domain" description="Phosphoadenosine phosphosulphate reductase" evidence="1">
    <location>
        <begin position="21"/>
        <end position="228"/>
    </location>
</feature>
<protein>
    <submittedName>
        <fullName evidence="2">DUF3440 domain-containing protein</fullName>
    </submittedName>
</protein>
<dbReference type="Pfam" id="PF01507">
    <property type="entry name" value="PAPS_reduct"/>
    <property type="match status" value="1"/>
</dbReference>
<dbReference type="PANTHER" id="PTHR30083">
    <property type="entry name" value="TRANSCRIPTIONAL REGULATOR-RELATED"/>
    <property type="match status" value="1"/>
</dbReference>
<dbReference type="InterPro" id="IPR002500">
    <property type="entry name" value="PAPS_reduct_dom"/>
</dbReference>
<dbReference type="InterPro" id="IPR014729">
    <property type="entry name" value="Rossmann-like_a/b/a_fold"/>
</dbReference>
<accession>A0A6L5XA84</accession>
<dbReference type="AlphaFoldDB" id="A0A6L5XA84"/>
<comment type="caution">
    <text evidence="2">The sequence shown here is derived from an EMBL/GenBank/DDBJ whole genome shotgun (WGS) entry which is preliminary data.</text>
</comment>
<evidence type="ECO:0000313" key="3">
    <source>
        <dbReference type="Proteomes" id="UP000483362"/>
    </source>
</evidence>
<dbReference type="SUPFAM" id="SSF52402">
    <property type="entry name" value="Adenine nucleotide alpha hydrolases-like"/>
    <property type="match status" value="1"/>
</dbReference>
<dbReference type="Pfam" id="PF11922">
    <property type="entry name" value="DUF3440"/>
    <property type="match status" value="1"/>
</dbReference>
<dbReference type="GO" id="GO:0003824">
    <property type="term" value="F:catalytic activity"/>
    <property type="evidence" value="ECO:0007669"/>
    <property type="project" value="InterPro"/>
</dbReference>
<organism evidence="2 3">
    <name type="scientific">Sodaliphilus pleomorphus</name>
    <dbReference type="NCBI Taxonomy" id="2606626"/>
    <lineage>
        <taxon>Bacteria</taxon>
        <taxon>Pseudomonadati</taxon>
        <taxon>Bacteroidota</taxon>
        <taxon>Bacteroidia</taxon>
        <taxon>Bacteroidales</taxon>
        <taxon>Muribaculaceae</taxon>
        <taxon>Sodaliphilus</taxon>
    </lineage>
</organism>
<keyword evidence="3" id="KW-1185">Reference proteome</keyword>
<reference evidence="2 3" key="1">
    <citation type="submission" date="2019-08" db="EMBL/GenBank/DDBJ databases">
        <title>In-depth cultivation of the pig gut microbiome towards novel bacterial diversity and tailored functional studies.</title>
        <authorList>
            <person name="Wylensek D."/>
            <person name="Hitch T.C.A."/>
            <person name="Clavel T."/>
        </authorList>
    </citation>
    <scope>NUCLEOTIDE SEQUENCE [LARGE SCALE GENOMIC DNA]</scope>
    <source>
        <strain evidence="2 3">Oil-RF-744-WCA-WT-10</strain>
    </source>
</reference>
<sequence length="422" mass="49473">MNVYEALIKRLDFVFSEFDKVVVSFSGGKDSGVLLSITMDYAKRTGNLGRLAVYHMDYEAQYTKTTEYVDRVFNSLPDGVDGYRVCLPVKAQCSTSMFQAYWQPWKLSDKAIWCRPMPTKHVINEDNFPWDFDYEISDYEFNIEFGKAVYPNKKVCFLIGIRTQESLNRWRTMNRRMAVNEYKGRNYTTVITDKLVNAYPLFDWAVEDVWTANARFGYDYNKVYDLMYLAGVPLSKMRVASPFNDCAQDALKLYKVLEPDTWGLLVGRVNGVNFTGLYGGTTAMGWKKITKPAHFTWKQYMYFLLDTLPEETRKNYLYKLGVSIKFWRERGGCLSDETIKELRDAGVNIEVSDHTNYKTSKKPVRMDYLDDIDIKEFKEIPTYKRMCICIIKNDHLCKYMGFSLTKDEMKRRKAIQEKYRDL</sequence>
<dbReference type="GO" id="GO:0071453">
    <property type="term" value="P:cellular response to oxygen levels"/>
    <property type="evidence" value="ECO:0007669"/>
    <property type="project" value="TreeGrafter"/>
</dbReference>
<name>A0A6L5XA84_9BACT</name>
<dbReference type="Proteomes" id="UP000483362">
    <property type="component" value="Unassembled WGS sequence"/>
</dbReference>
<proteinExistence type="predicted"/>
<dbReference type="PANTHER" id="PTHR30083:SF0">
    <property type="entry name" value="3'-PHOSPHOADENOSINE 5'-PHOSPHOSULFATE SULFOTRANSFERASE (PAPS REDUCTASE)_FAD SYNTHETASE"/>
    <property type="match status" value="1"/>
</dbReference>
<dbReference type="RefSeq" id="WP_154328047.1">
    <property type="nucleotide sequence ID" value="NZ_CP045696.1"/>
</dbReference>
<dbReference type="InterPro" id="IPR021845">
    <property type="entry name" value="DUF3440"/>
</dbReference>
<evidence type="ECO:0000259" key="1">
    <source>
        <dbReference type="Pfam" id="PF01507"/>
    </source>
</evidence>